<organism evidence="11 12">
    <name type="scientific">Companilactobacillus allii</name>
    <dbReference type="NCBI Taxonomy" id="1847728"/>
    <lineage>
        <taxon>Bacteria</taxon>
        <taxon>Bacillati</taxon>
        <taxon>Bacillota</taxon>
        <taxon>Bacilli</taxon>
        <taxon>Lactobacillales</taxon>
        <taxon>Lactobacillaceae</taxon>
        <taxon>Companilactobacillus</taxon>
    </lineage>
</organism>
<accession>A0A1P8Q112</accession>
<feature type="binding site" evidence="10">
    <location>
        <position position="146"/>
    </location>
    <ligand>
        <name>Mn(2+)</name>
        <dbReference type="ChEBI" id="CHEBI:29035"/>
    </ligand>
</feature>
<dbReference type="OrthoDB" id="9803119at2"/>
<evidence type="ECO:0000313" key="12">
    <source>
        <dbReference type="Proteomes" id="UP000187499"/>
    </source>
</evidence>
<evidence type="ECO:0000313" key="11">
    <source>
        <dbReference type="EMBL" id="APX71564.1"/>
    </source>
</evidence>
<keyword evidence="5 10" id="KW-0460">Magnesium</keyword>
<keyword evidence="7 10" id="KW-0238">DNA-binding</keyword>
<evidence type="ECO:0000256" key="4">
    <source>
        <dbReference type="ARBA" id="ARBA00022801"/>
    </source>
</evidence>
<dbReference type="InterPro" id="IPR050646">
    <property type="entry name" value="Cas1"/>
</dbReference>
<dbReference type="GO" id="GO:0003677">
    <property type="term" value="F:DNA binding"/>
    <property type="evidence" value="ECO:0007669"/>
    <property type="project" value="UniProtKB-KW"/>
</dbReference>
<dbReference type="NCBIfam" id="TIGR00287">
    <property type="entry name" value="cas1"/>
    <property type="match status" value="1"/>
</dbReference>
<dbReference type="PANTHER" id="PTHR34353:SF2">
    <property type="entry name" value="CRISPR-ASSOCIATED ENDONUCLEASE CAS1 1"/>
    <property type="match status" value="1"/>
</dbReference>
<dbReference type="Gene3D" id="1.20.120.920">
    <property type="entry name" value="CRISPR-associated endonuclease Cas1, C-terminal domain"/>
    <property type="match status" value="1"/>
</dbReference>
<dbReference type="HAMAP" id="MF_01470">
    <property type="entry name" value="Cas1"/>
    <property type="match status" value="1"/>
</dbReference>
<evidence type="ECO:0000256" key="9">
    <source>
        <dbReference type="ARBA" id="ARBA00038592"/>
    </source>
</evidence>
<dbReference type="EMBL" id="CP019323">
    <property type="protein sequence ID" value="APX71564.1"/>
    <property type="molecule type" value="Genomic_DNA"/>
</dbReference>
<protein>
    <recommendedName>
        <fullName evidence="10">CRISPR-associated endonuclease Cas1</fullName>
        <ecNumber evidence="10">3.1.-.-</ecNumber>
    </recommendedName>
</protein>
<name>A0A1P8Q112_9LACO</name>
<dbReference type="GO" id="GO:0051607">
    <property type="term" value="P:defense response to virus"/>
    <property type="evidence" value="ECO:0007669"/>
    <property type="project" value="UniProtKB-UniRule"/>
</dbReference>
<evidence type="ECO:0000256" key="10">
    <source>
        <dbReference type="HAMAP-Rule" id="MF_01470"/>
    </source>
</evidence>
<gene>
    <name evidence="10" type="primary">cas1</name>
    <name evidence="11" type="ORF">BTM29_02870</name>
</gene>
<dbReference type="GO" id="GO:0043571">
    <property type="term" value="P:maintenance of CRISPR repeat elements"/>
    <property type="evidence" value="ECO:0007669"/>
    <property type="project" value="UniProtKB-UniRule"/>
</dbReference>
<dbReference type="Proteomes" id="UP000187499">
    <property type="component" value="Chromosome"/>
</dbReference>
<dbReference type="GO" id="GO:0004520">
    <property type="term" value="F:DNA endonuclease activity"/>
    <property type="evidence" value="ECO:0007669"/>
    <property type="project" value="InterPro"/>
</dbReference>
<keyword evidence="12" id="KW-1185">Reference proteome</keyword>
<dbReference type="Pfam" id="PF01867">
    <property type="entry name" value="Cas_Cas1"/>
    <property type="match status" value="1"/>
</dbReference>
<comment type="subunit">
    <text evidence="9 10">Homodimer, forms a heterotetramer with a Cas2 homodimer.</text>
</comment>
<dbReference type="GO" id="GO:0016787">
    <property type="term" value="F:hydrolase activity"/>
    <property type="evidence" value="ECO:0007669"/>
    <property type="project" value="UniProtKB-KW"/>
</dbReference>
<comment type="cofactor">
    <cofactor evidence="10">
        <name>Mg(2+)</name>
        <dbReference type="ChEBI" id="CHEBI:18420"/>
    </cofactor>
    <cofactor evidence="10">
        <name>Mn(2+)</name>
        <dbReference type="ChEBI" id="CHEBI:29035"/>
    </cofactor>
</comment>
<keyword evidence="1 10" id="KW-0540">Nuclease</keyword>
<dbReference type="RefSeq" id="WP_076614068.1">
    <property type="nucleotide sequence ID" value="NZ_CP019323.1"/>
</dbReference>
<dbReference type="GO" id="GO:0046872">
    <property type="term" value="F:metal ion binding"/>
    <property type="evidence" value="ECO:0007669"/>
    <property type="project" value="UniProtKB-UniRule"/>
</dbReference>
<dbReference type="NCBIfam" id="TIGR03639">
    <property type="entry name" value="cas1_NMENI"/>
    <property type="match status" value="1"/>
</dbReference>
<feature type="binding site" evidence="10">
    <location>
        <position position="203"/>
    </location>
    <ligand>
        <name>Mn(2+)</name>
        <dbReference type="ChEBI" id="CHEBI:29035"/>
    </ligand>
</feature>
<proteinExistence type="inferred from homology"/>
<dbReference type="KEGG" id="lalw:BTM29_02870"/>
<comment type="similarity">
    <text evidence="10">Belongs to the CRISPR-associated endonuclease Cas1 family.</text>
</comment>
<reference evidence="12" key="1">
    <citation type="submission" date="2016-12" db="EMBL/GenBank/DDBJ databases">
        <authorList>
            <person name="Jung M.Y."/>
            <person name="Lee S.H."/>
        </authorList>
    </citation>
    <scope>NUCLEOTIDE SEQUENCE [LARGE SCALE GENOMIC DNA]</scope>
    <source>
        <strain evidence="12">WiKim39</strain>
    </source>
</reference>
<evidence type="ECO:0000256" key="6">
    <source>
        <dbReference type="ARBA" id="ARBA00023118"/>
    </source>
</evidence>
<dbReference type="STRING" id="1847728.BTM29_02870"/>
<keyword evidence="8 10" id="KW-0464">Manganese</keyword>
<evidence type="ECO:0000256" key="2">
    <source>
        <dbReference type="ARBA" id="ARBA00022723"/>
    </source>
</evidence>
<dbReference type="InterPro" id="IPR042211">
    <property type="entry name" value="CRISPR-assoc_Cas1_N"/>
</dbReference>
<evidence type="ECO:0000256" key="8">
    <source>
        <dbReference type="ARBA" id="ARBA00023211"/>
    </source>
</evidence>
<evidence type="ECO:0000256" key="1">
    <source>
        <dbReference type="ARBA" id="ARBA00022722"/>
    </source>
</evidence>
<dbReference type="InterPro" id="IPR019855">
    <property type="entry name" value="CRISPR-assoc_Cas1_NMENI"/>
</dbReference>
<dbReference type="AlphaFoldDB" id="A0A1P8Q112"/>
<dbReference type="EC" id="3.1.-.-" evidence="10"/>
<feature type="binding site" evidence="10">
    <location>
        <position position="218"/>
    </location>
    <ligand>
        <name>Mn(2+)</name>
        <dbReference type="ChEBI" id="CHEBI:29035"/>
    </ligand>
</feature>
<keyword evidence="3 10" id="KW-0255">Endonuclease</keyword>
<evidence type="ECO:0000256" key="7">
    <source>
        <dbReference type="ARBA" id="ARBA00023125"/>
    </source>
</evidence>
<keyword evidence="6 10" id="KW-0051">Antiviral defense</keyword>
<keyword evidence="4 10" id="KW-0378">Hydrolase</keyword>
<evidence type="ECO:0000256" key="3">
    <source>
        <dbReference type="ARBA" id="ARBA00022759"/>
    </source>
</evidence>
<dbReference type="PANTHER" id="PTHR34353">
    <property type="entry name" value="CRISPR-ASSOCIATED ENDONUCLEASE CAS1 1"/>
    <property type="match status" value="1"/>
</dbReference>
<dbReference type="InterPro" id="IPR002729">
    <property type="entry name" value="CRISPR-assoc_Cas1"/>
</dbReference>
<evidence type="ECO:0000256" key="5">
    <source>
        <dbReference type="ARBA" id="ARBA00022842"/>
    </source>
</evidence>
<keyword evidence="2 10" id="KW-0479">Metal-binding</keyword>
<sequence length="292" mass="33705">MGWETIYITSRSKLSYKSNHLLVQTVADIQEIPFHHIGCIVIATTQAVITGYLVEKLTQADIKVIFCDSDHNPCAELNGYYSNNNRNQNIEKQFSWPIPKKELLWTSIVTNKIENQINVLKQYNLDTTAIIQEFNQIKDNDKTNREAVIAMKYFPALFGSNFSRGNKEDNINKMLNYGYTILLSSVNQEIIAQGYLTQLGIHHHSNQNDFNLSSDLMEPFRQFVDQIVVEHKDSDFDLETKLDILAVLEKQISYNDKNYILKNAINQHVQNCFKFLDSQKLSVAKVDFKNEV</sequence>
<dbReference type="InterPro" id="IPR042206">
    <property type="entry name" value="CRISPR-assoc_Cas1_C"/>
</dbReference>
<comment type="function">
    <text evidence="10">CRISPR (clustered regularly interspaced short palindromic repeat), is an adaptive immune system that provides protection against mobile genetic elements (viruses, transposable elements and conjugative plasmids). CRISPR clusters contain spacers, sequences complementary to antecedent mobile elements, and target invading nucleic acids. CRISPR clusters are transcribed and processed into CRISPR RNA (crRNA). Acts as a dsDNA endonuclease. Involved in the integration of spacer DNA into the CRISPR cassette.</text>
</comment>
<dbReference type="Gene3D" id="3.100.10.20">
    <property type="entry name" value="CRISPR-associated endonuclease Cas1, N-terminal domain"/>
    <property type="match status" value="1"/>
</dbReference>